<dbReference type="STRING" id="1006576.DTL3_1790"/>
<evidence type="ECO:0000313" key="5">
    <source>
        <dbReference type="EMBL" id="CEP79073.1"/>
    </source>
</evidence>
<dbReference type="SUPFAM" id="SSF46785">
    <property type="entry name" value="Winged helix' DNA-binding domain"/>
    <property type="match status" value="1"/>
</dbReference>
<dbReference type="Pfam" id="PF01047">
    <property type="entry name" value="MarR"/>
    <property type="match status" value="1"/>
</dbReference>
<dbReference type="OrthoDB" id="47420at2"/>
<dbReference type="InterPro" id="IPR000835">
    <property type="entry name" value="HTH_MarR-typ"/>
</dbReference>
<keyword evidence="3" id="KW-0804">Transcription</keyword>
<dbReference type="Proteomes" id="UP000032809">
    <property type="component" value="Chromosome I"/>
</dbReference>
<evidence type="ECO:0000256" key="2">
    <source>
        <dbReference type="ARBA" id="ARBA00023125"/>
    </source>
</evidence>
<name>A0A0C7P0J3_DEFTU</name>
<dbReference type="PANTHER" id="PTHR42756:SF1">
    <property type="entry name" value="TRANSCRIPTIONAL REPRESSOR OF EMRAB OPERON"/>
    <property type="match status" value="1"/>
</dbReference>
<dbReference type="Gene3D" id="1.10.10.10">
    <property type="entry name" value="Winged helix-like DNA-binding domain superfamily/Winged helix DNA-binding domain"/>
    <property type="match status" value="1"/>
</dbReference>
<dbReference type="GO" id="GO:0003677">
    <property type="term" value="F:DNA binding"/>
    <property type="evidence" value="ECO:0007669"/>
    <property type="project" value="UniProtKB-KW"/>
</dbReference>
<evidence type="ECO:0000259" key="4">
    <source>
        <dbReference type="PROSITE" id="PS50995"/>
    </source>
</evidence>
<organism evidence="5 6">
    <name type="scientific">Defluviitoga tunisiensis</name>
    <dbReference type="NCBI Taxonomy" id="1006576"/>
    <lineage>
        <taxon>Bacteria</taxon>
        <taxon>Thermotogati</taxon>
        <taxon>Thermotogota</taxon>
        <taxon>Thermotogae</taxon>
        <taxon>Petrotogales</taxon>
        <taxon>Petrotogaceae</taxon>
        <taxon>Defluviitoga</taxon>
    </lineage>
</organism>
<accession>A0A0C7P0J3</accession>
<dbReference type="PANTHER" id="PTHR42756">
    <property type="entry name" value="TRANSCRIPTIONAL REGULATOR, MARR"/>
    <property type="match status" value="1"/>
</dbReference>
<dbReference type="InterPro" id="IPR023187">
    <property type="entry name" value="Tscrpt_reg_MarR-type_CS"/>
</dbReference>
<keyword evidence="2" id="KW-0238">DNA-binding</keyword>
<keyword evidence="1" id="KW-0805">Transcription regulation</keyword>
<evidence type="ECO:0000256" key="1">
    <source>
        <dbReference type="ARBA" id="ARBA00023015"/>
    </source>
</evidence>
<gene>
    <name evidence="5" type="primary">marR5</name>
    <name evidence="5" type="ORF">DTL3_1790</name>
</gene>
<feature type="domain" description="HTH marR-type" evidence="4">
    <location>
        <begin position="16"/>
        <end position="157"/>
    </location>
</feature>
<evidence type="ECO:0000256" key="3">
    <source>
        <dbReference type="ARBA" id="ARBA00023163"/>
    </source>
</evidence>
<dbReference type="InterPro" id="IPR036390">
    <property type="entry name" value="WH_DNA-bd_sf"/>
</dbReference>
<reference evidence="6" key="1">
    <citation type="submission" date="2014-11" db="EMBL/GenBank/DDBJ databases">
        <authorList>
            <person name="Wibberg D."/>
        </authorList>
    </citation>
    <scope>NUCLEOTIDE SEQUENCE [LARGE SCALE GENOMIC DNA]</scope>
    <source>
        <strain evidence="6">L3</strain>
    </source>
</reference>
<dbReference type="PROSITE" id="PS01117">
    <property type="entry name" value="HTH_MARR_1"/>
    <property type="match status" value="1"/>
</dbReference>
<dbReference type="AlphaFoldDB" id="A0A0C7P0J3"/>
<dbReference type="RefSeq" id="WP_045088401.1">
    <property type="nucleotide sequence ID" value="NZ_LN824141.1"/>
</dbReference>
<dbReference type="KEGG" id="dtn:DTL3_1790"/>
<keyword evidence="6" id="KW-1185">Reference proteome</keyword>
<evidence type="ECO:0000313" key="6">
    <source>
        <dbReference type="Proteomes" id="UP000032809"/>
    </source>
</evidence>
<dbReference type="GO" id="GO:0003700">
    <property type="term" value="F:DNA-binding transcription factor activity"/>
    <property type="evidence" value="ECO:0007669"/>
    <property type="project" value="InterPro"/>
</dbReference>
<dbReference type="PRINTS" id="PR00598">
    <property type="entry name" value="HTHMARR"/>
</dbReference>
<dbReference type="InterPro" id="IPR036388">
    <property type="entry name" value="WH-like_DNA-bd_sf"/>
</dbReference>
<dbReference type="SMART" id="SM00347">
    <property type="entry name" value="HTH_MARR"/>
    <property type="match status" value="1"/>
</dbReference>
<sequence>MNHKFYTQENNSVNDQSDLKKVKWDVSKELFQTIKLHNQLNFVLLTQKHIFLFPGQAFCLWYVGLNPGTNQKSIADQMYVATPTVSKILRNLEKKGLIERKKDSKDKRTLRIFLSDEGQKLLKNLRETFIDIINLEFEGISYEDLCIFKKCLSQVSTNILNNLEKTERS</sequence>
<protein>
    <submittedName>
        <fullName evidence="5">Transcriptional regulator</fullName>
    </submittedName>
</protein>
<dbReference type="PROSITE" id="PS50995">
    <property type="entry name" value="HTH_MARR_2"/>
    <property type="match status" value="1"/>
</dbReference>
<dbReference type="EMBL" id="LN824141">
    <property type="protein sequence ID" value="CEP79073.1"/>
    <property type="molecule type" value="Genomic_DNA"/>
</dbReference>
<proteinExistence type="predicted"/>
<dbReference type="HOGENOM" id="CLU_083287_18_7_0"/>